<dbReference type="InterPro" id="IPR017871">
    <property type="entry name" value="ABC_transporter-like_CS"/>
</dbReference>
<evidence type="ECO:0000256" key="10">
    <source>
        <dbReference type="SAM" id="Phobius"/>
    </source>
</evidence>
<dbReference type="InterPro" id="IPR039421">
    <property type="entry name" value="Type_1_exporter"/>
</dbReference>
<gene>
    <name evidence="13" type="ORF">KS4_06670</name>
</gene>
<feature type="domain" description="ABC transmembrane type-1" evidence="12">
    <location>
        <begin position="60"/>
        <end position="362"/>
    </location>
</feature>
<dbReference type="SUPFAM" id="SSF52540">
    <property type="entry name" value="P-loop containing nucleoside triphosphate hydrolases"/>
    <property type="match status" value="1"/>
</dbReference>
<feature type="transmembrane region" description="Helical" evidence="10">
    <location>
        <begin position="187"/>
        <end position="209"/>
    </location>
</feature>
<dbReference type="EMBL" id="CP036425">
    <property type="protein sequence ID" value="QDU32633.1"/>
    <property type="molecule type" value="Genomic_DNA"/>
</dbReference>
<dbReference type="InterPro" id="IPR036640">
    <property type="entry name" value="ABC1_TM_sf"/>
</dbReference>
<proteinExistence type="predicted"/>
<evidence type="ECO:0000259" key="12">
    <source>
        <dbReference type="PROSITE" id="PS50929"/>
    </source>
</evidence>
<dbReference type="CDD" id="cd07346">
    <property type="entry name" value="ABC_6TM_exporters"/>
    <property type="match status" value="1"/>
</dbReference>
<name>A0A517YQZ8_9BACT</name>
<dbReference type="PROSITE" id="PS50893">
    <property type="entry name" value="ABC_TRANSPORTER_2"/>
    <property type="match status" value="1"/>
</dbReference>
<keyword evidence="3" id="KW-1003">Cell membrane</keyword>
<evidence type="ECO:0000256" key="1">
    <source>
        <dbReference type="ARBA" id="ARBA00004651"/>
    </source>
</evidence>
<dbReference type="PANTHER" id="PTHR24221:SF654">
    <property type="entry name" value="ATP-BINDING CASSETTE SUB-FAMILY B MEMBER 6"/>
    <property type="match status" value="1"/>
</dbReference>
<evidence type="ECO:0000256" key="3">
    <source>
        <dbReference type="ARBA" id="ARBA00022475"/>
    </source>
</evidence>
<keyword evidence="5" id="KW-0547">Nucleotide-binding</keyword>
<dbReference type="Gene3D" id="1.20.1560.10">
    <property type="entry name" value="ABC transporter type 1, transmembrane domain"/>
    <property type="match status" value="1"/>
</dbReference>
<dbReference type="GO" id="GO:0005524">
    <property type="term" value="F:ATP binding"/>
    <property type="evidence" value="ECO:0007669"/>
    <property type="project" value="UniProtKB-KW"/>
</dbReference>
<dbReference type="GO" id="GO:0005886">
    <property type="term" value="C:plasma membrane"/>
    <property type="evidence" value="ECO:0007669"/>
    <property type="project" value="UniProtKB-SubCell"/>
</dbReference>
<evidence type="ECO:0000256" key="7">
    <source>
        <dbReference type="ARBA" id="ARBA00022989"/>
    </source>
</evidence>
<evidence type="ECO:0000256" key="4">
    <source>
        <dbReference type="ARBA" id="ARBA00022692"/>
    </source>
</evidence>
<dbReference type="PROSITE" id="PS50929">
    <property type="entry name" value="ABC_TM1F"/>
    <property type="match status" value="1"/>
</dbReference>
<keyword evidence="6 13" id="KW-0067">ATP-binding</keyword>
<dbReference type="InterPro" id="IPR003439">
    <property type="entry name" value="ABC_transporter-like_ATP-bd"/>
</dbReference>
<evidence type="ECO:0000313" key="13">
    <source>
        <dbReference type="EMBL" id="QDU32633.1"/>
    </source>
</evidence>
<accession>A0A517YQZ8</accession>
<dbReference type="SUPFAM" id="SSF90123">
    <property type="entry name" value="ABC transporter transmembrane region"/>
    <property type="match status" value="1"/>
</dbReference>
<organism evidence="13 14">
    <name type="scientific">Poriferisphaera corsica</name>
    <dbReference type="NCBI Taxonomy" id="2528020"/>
    <lineage>
        <taxon>Bacteria</taxon>
        <taxon>Pseudomonadati</taxon>
        <taxon>Planctomycetota</taxon>
        <taxon>Phycisphaerae</taxon>
        <taxon>Phycisphaerales</taxon>
        <taxon>Phycisphaeraceae</taxon>
        <taxon>Poriferisphaera</taxon>
    </lineage>
</organism>
<evidence type="ECO:0000259" key="11">
    <source>
        <dbReference type="PROSITE" id="PS50893"/>
    </source>
</evidence>
<dbReference type="GO" id="GO:0016887">
    <property type="term" value="F:ATP hydrolysis activity"/>
    <property type="evidence" value="ECO:0007669"/>
    <property type="project" value="InterPro"/>
</dbReference>
<feature type="transmembrane region" description="Helical" evidence="10">
    <location>
        <begin position="58"/>
        <end position="80"/>
    </location>
</feature>
<dbReference type="GO" id="GO:0140359">
    <property type="term" value="F:ABC-type transporter activity"/>
    <property type="evidence" value="ECO:0007669"/>
    <property type="project" value="InterPro"/>
</dbReference>
<dbReference type="RefSeq" id="WP_234698848.1">
    <property type="nucleotide sequence ID" value="NZ_CP036425.1"/>
</dbReference>
<keyword evidence="4 10" id="KW-0812">Transmembrane</keyword>
<keyword evidence="7 10" id="KW-1133">Transmembrane helix</keyword>
<evidence type="ECO:0000256" key="6">
    <source>
        <dbReference type="ARBA" id="ARBA00022840"/>
    </source>
</evidence>
<dbReference type="InterPro" id="IPR011527">
    <property type="entry name" value="ABC1_TM_dom"/>
</dbReference>
<dbReference type="KEGG" id="pcor:KS4_06670"/>
<dbReference type="Pfam" id="PF00664">
    <property type="entry name" value="ABC_membrane"/>
    <property type="match status" value="1"/>
</dbReference>
<feature type="domain" description="ABC transporter" evidence="11">
    <location>
        <begin position="396"/>
        <end position="635"/>
    </location>
</feature>
<dbReference type="SMART" id="SM00382">
    <property type="entry name" value="AAA"/>
    <property type="match status" value="1"/>
</dbReference>
<feature type="transmembrane region" description="Helical" evidence="10">
    <location>
        <begin position="108"/>
        <end position="131"/>
    </location>
</feature>
<sequence length="653" mass="71645">MATATETKRKTDGESKDVVREKQSGEVSSTGGMDIDYTTGELVWRMVKLAWQYKFHAVRLLVVQLVLLGVIISTLGLTGLGVDIIQKGFNAEAKDPQYPFGIAPPGEWGALQIVCVLAGIVFLLAVGRFILERFATVWKSLLVQTMVVDLRSAVYDKLQRLSFRFFDANESGSIINRVTSDVQGLRMFVDAVLLEVIIIGLSLAAYVVFMFQIHVGLTLATLVSTPVVYLLVVLFSRMVRPAYRENRRLFDGAVRVLSENVQGVHVVKGFGLQGEQRKVFGRANDEVAAQKSYIFRVVSWFVPVISFLPSVNIAVLLVYGGWLYIHDASFNIGTGLVVFAGLLQQFSDKIHSIAQIANGMQRSLTSAQRVFEVMDTPIEIESGKCAKRIDRVAGKVTFFNTSFGYGENEGDEDARVLNGVNFTAEPGECVAVLGATGSGKSTMLSLIPRFYDPQEGAVLIDDTDVRNVDLFDLRRNIGIVFQESFLFSDTVAENIAFGHPEATREQIEQAAKIAQAHEFIVGLENGYDTKLKEGGNNLSGGQKQRLAIARALLLEPPILLLDDPTAAIDPETEHEILSAMDAAMKGRTTFVIAHRLSTLRRADQIIVLEKGKIVEQGTHGELMANGGHYRTAADLQIADPRSREILGLVSPGS</sequence>
<comment type="subcellular location">
    <subcellularLocation>
        <location evidence="1">Cell membrane</location>
        <topology evidence="1">Multi-pass membrane protein</topology>
    </subcellularLocation>
</comment>
<feature type="region of interest" description="Disordered" evidence="9">
    <location>
        <begin position="1"/>
        <end position="30"/>
    </location>
</feature>
<keyword evidence="2" id="KW-0813">Transport</keyword>
<dbReference type="Gene3D" id="3.40.50.300">
    <property type="entry name" value="P-loop containing nucleotide triphosphate hydrolases"/>
    <property type="match status" value="1"/>
</dbReference>
<dbReference type="AlphaFoldDB" id="A0A517YQZ8"/>
<dbReference type="FunFam" id="3.40.50.300:FF:000221">
    <property type="entry name" value="Multidrug ABC transporter ATP-binding protein"/>
    <property type="match status" value="1"/>
</dbReference>
<evidence type="ECO:0000256" key="8">
    <source>
        <dbReference type="ARBA" id="ARBA00023136"/>
    </source>
</evidence>
<evidence type="ECO:0000256" key="5">
    <source>
        <dbReference type="ARBA" id="ARBA00022741"/>
    </source>
</evidence>
<dbReference type="Proteomes" id="UP000317369">
    <property type="component" value="Chromosome"/>
</dbReference>
<keyword evidence="14" id="KW-1185">Reference proteome</keyword>
<feature type="transmembrane region" description="Helical" evidence="10">
    <location>
        <begin position="300"/>
        <end position="322"/>
    </location>
</feature>
<feature type="compositionally biased region" description="Basic and acidic residues" evidence="9">
    <location>
        <begin position="1"/>
        <end position="24"/>
    </location>
</feature>
<dbReference type="Pfam" id="PF00005">
    <property type="entry name" value="ABC_tran"/>
    <property type="match status" value="1"/>
</dbReference>
<dbReference type="PANTHER" id="PTHR24221">
    <property type="entry name" value="ATP-BINDING CASSETTE SUB-FAMILY B"/>
    <property type="match status" value="1"/>
</dbReference>
<keyword evidence="13" id="KW-0378">Hydrolase</keyword>
<dbReference type="PROSITE" id="PS00211">
    <property type="entry name" value="ABC_TRANSPORTER_1"/>
    <property type="match status" value="1"/>
</dbReference>
<evidence type="ECO:0000313" key="14">
    <source>
        <dbReference type="Proteomes" id="UP000317369"/>
    </source>
</evidence>
<keyword evidence="8 10" id="KW-0472">Membrane</keyword>
<dbReference type="InterPro" id="IPR003593">
    <property type="entry name" value="AAA+_ATPase"/>
</dbReference>
<dbReference type="InterPro" id="IPR027417">
    <property type="entry name" value="P-loop_NTPase"/>
</dbReference>
<evidence type="ECO:0000256" key="2">
    <source>
        <dbReference type="ARBA" id="ARBA00022448"/>
    </source>
</evidence>
<dbReference type="EC" id="3.6.3.-" evidence="13"/>
<protein>
    <submittedName>
        <fullName evidence="13">Multidrug export ATP-binding/permease protein</fullName>
        <ecNumber evidence="13">3.6.3.-</ecNumber>
    </submittedName>
</protein>
<reference evidence="13 14" key="1">
    <citation type="submission" date="2019-02" db="EMBL/GenBank/DDBJ databases">
        <title>Deep-cultivation of Planctomycetes and their phenomic and genomic characterization uncovers novel biology.</title>
        <authorList>
            <person name="Wiegand S."/>
            <person name="Jogler M."/>
            <person name="Boedeker C."/>
            <person name="Pinto D."/>
            <person name="Vollmers J."/>
            <person name="Rivas-Marin E."/>
            <person name="Kohn T."/>
            <person name="Peeters S.H."/>
            <person name="Heuer A."/>
            <person name="Rast P."/>
            <person name="Oberbeckmann S."/>
            <person name="Bunk B."/>
            <person name="Jeske O."/>
            <person name="Meyerdierks A."/>
            <person name="Storesund J.E."/>
            <person name="Kallscheuer N."/>
            <person name="Luecker S."/>
            <person name="Lage O.M."/>
            <person name="Pohl T."/>
            <person name="Merkel B.J."/>
            <person name="Hornburger P."/>
            <person name="Mueller R.-W."/>
            <person name="Bruemmer F."/>
            <person name="Labrenz M."/>
            <person name="Spormann A.M."/>
            <person name="Op den Camp H."/>
            <person name="Overmann J."/>
            <person name="Amann R."/>
            <person name="Jetten M.S.M."/>
            <person name="Mascher T."/>
            <person name="Medema M.H."/>
            <person name="Devos D.P."/>
            <person name="Kaster A.-K."/>
            <person name="Ovreas L."/>
            <person name="Rohde M."/>
            <person name="Galperin M.Y."/>
            <person name="Jogler C."/>
        </authorList>
    </citation>
    <scope>NUCLEOTIDE SEQUENCE [LARGE SCALE GENOMIC DNA]</scope>
    <source>
        <strain evidence="13 14">KS4</strain>
    </source>
</reference>
<evidence type="ECO:0000256" key="9">
    <source>
        <dbReference type="SAM" id="MobiDB-lite"/>
    </source>
</evidence>
<feature type="transmembrane region" description="Helical" evidence="10">
    <location>
        <begin position="215"/>
        <end position="239"/>
    </location>
</feature>